<sequence length="126" mass="14354">MKILPAIAIIFLISVNLSAQNEPEFKMVQYYFVQLIRNNDRPELDSASVMEIQKGHMDNMKVMAEAGKLLCAGPFGDEHGGGIWILRTETYEEAQKLCESDPAVINNRLLYKIRPWWTSEGTFTSE</sequence>
<dbReference type="InterPro" id="IPR005545">
    <property type="entry name" value="YCII"/>
</dbReference>
<dbReference type="Gene3D" id="3.30.70.1060">
    <property type="entry name" value="Dimeric alpha+beta barrel"/>
    <property type="match status" value="1"/>
</dbReference>
<reference evidence="2" key="1">
    <citation type="journal article" date="2015" name="Proc. Natl. Acad. Sci. U.S.A.">
        <title>Networks of energetic and metabolic interactions define dynamics in microbial communities.</title>
        <authorList>
            <person name="Embree M."/>
            <person name="Liu J.K."/>
            <person name="Al-Bassam M.M."/>
            <person name="Zengler K."/>
        </authorList>
    </citation>
    <scope>NUCLEOTIDE SEQUENCE</scope>
</reference>
<comment type="caution">
    <text evidence="2">The sequence shown here is derived from an EMBL/GenBank/DDBJ whole genome shotgun (WGS) entry which is preliminary data.</text>
</comment>
<evidence type="ECO:0000313" key="2">
    <source>
        <dbReference type="EMBL" id="KUG26427.1"/>
    </source>
</evidence>
<dbReference type="SUPFAM" id="SSF54909">
    <property type="entry name" value="Dimeric alpha+beta barrel"/>
    <property type="match status" value="1"/>
</dbReference>
<dbReference type="EMBL" id="LNQE01000465">
    <property type="protein sequence ID" value="KUG26427.1"/>
    <property type="molecule type" value="Genomic_DNA"/>
</dbReference>
<gene>
    <name evidence="2" type="ORF">ASZ90_003734</name>
</gene>
<dbReference type="InterPro" id="IPR011008">
    <property type="entry name" value="Dimeric_a/b-barrel"/>
</dbReference>
<accession>A0A0W8FZV4</accession>
<protein>
    <recommendedName>
        <fullName evidence="1">YCII-related domain-containing protein</fullName>
    </recommendedName>
</protein>
<organism evidence="2">
    <name type="scientific">hydrocarbon metagenome</name>
    <dbReference type="NCBI Taxonomy" id="938273"/>
    <lineage>
        <taxon>unclassified sequences</taxon>
        <taxon>metagenomes</taxon>
        <taxon>ecological metagenomes</taxon>
    </lineage>
</organism>
<dbReference type="Pfam" id="PF03795">
    <property type="entry name" value="YCII"/>
    <property type="match status" value="1"/>
</dbReference>
<proteinExistence type="predicted"/>
<dbReference type="AlphaFoldDB" id="A0A0W8FZV4"/>
<feature type="domain" description="YCII-related" evidence="1">
    <location>
        <begin position="47"/>
        <end position="116"/>
    </location>
</feature>
<name>A0A0W8FZV4_9ZZZZ</name>
<evidence type="ECO:0000259" key="1">
    <source>
        <dbReference type="Pfam" id="PF03795"/>
    </source>
</evidence>